<feature type="compositionally biased region" description="Low complexity" evidence="5">
    <location>
        <begin position="192"/>
        <end position="202"/>
    </location>
</feature>
<dbReference type="SUPFAM" id="SSF57667">
    <property type="entry name" value="beta-beta-alpha zinc fingers"/>
    <property type="match status" value="1"/>
</dbReference>
<dbReference type="FunFam" id="1.10.10.2030:FF:000001">
    <property type="entry name" value="DNA/RNA-binding protein KIN17, putative"/>
    <property type="match status" value="1"/>
</dbReference>
<dbReference type="EMBL" id="LHPG02000007">
    <property type="protein sequence ID" value="PRW57252.1"/>
    <property type="molecule type" value="Genomic_DNA"/>
</dbReference>
<keyword evidence="8" id="KW-1185">Reference proteome</keyword>
<dbReference type="Pfam" id="PF10357">
    <property type="entry name" value="WH_KIN17"/>
    <property type="match status" value="1"/>
</dbReference>
<evidence type="ECO:0000313" key="7">
    <source>
        <dbReference type="EMBL" id="PRW57252.1"/>
    </source>
</evidence>
<dbReference type="GO" id="GO:0003690">
    <property type="term" value="F:double-stranded DNA binding"/>
    <property type="evidence" value="ECO:0007669"/>
    <property type="project" value="TreeGrafter"/>
</dbReference>
<dbReference type="Gene3D" id="1.10.10.2030">
    <property type="entry name" value="DNA/RNA-binding protein Kin17, conserved domain"/>
    <property type="match status" value="1"/>
</dbReference>
<dbReference type="GO" id="GO:0008270">
    <property type="term" value="F:zinc ion binding"/>
    <property type="evidence" value="ECO:0007669"/>
    <property type="project" value="UniProtKB-KW"/>
</dbReference>
<comment type="caution">
    <text evidence="7">The sequence shown here is derived from an EMBL/GenBank/DDBJ whole genome shotgun (WGS) entry which is preliminary data.</text>
</comment>
<feature type="region of interest" description="Disordered" evidence="5">
    <location>
        <begin position="180"/>
        <end position="202"/>
    </location>
</feature>
<reference evidence="7 8" key="1">
    <citation type="journal article" date="2018" name="Plant J.">
        <title>Genome sequences of Chlorella sorokiniana UTEX 1602 and Micractinium conductrix SAG 241.80: implications to maltose excretion by a green alga.</title>
        <authorList>
            <person name="Arriola M.B."/>
            <person name="Velmurugan N."/>
            <person name="Zhang Y."/>
            <person name="Plunkett M.H."/>
            <person name="Hondzo H."/>
            <person name="Barney B.M."/>
        </authorList>
    </citation>
    <scope>NUCLEOTIDE SEQUENCE [LARGE SCALE GENOMIC DNA]</scope>
    <source>
        <strain evidence="8">UTEX 1602</strain>
    </source>
</reference>
<dbReference type="InterPro" id="IPR037321">
    <property type="entry name" value="KIN17-like"/>
</dbReference>
<dbReference type="PANTHER" id="PTHR12805">
    <property type="entry name" value="KIN17 KIN, ANTIGENIC DETERMINANT OF RECA PROTEIN HOMOLOG"/>
    <property type="match status" value="1"/>
</dbReference>
<dbReference type="SMART" id="SM01253">
    <property type="entry name" value="Kin17_mid"/>
    <property type="match status" value="1"/>
</dbReference>
<dbReference type="Pfam" id="PF25095">
    <property type="entry name" value="C2H2-zf_KIN17"/>
    <property type="match status" value="1"/>
</dbReference>
<evidence type="ECO:0000313" key="8">
    <source>
        <dbReference type="Proteomes" id="UP000239899"/>
    </source>
</evidence>
<dbReference type="STRING" id="3076.A0A2P6TT63"/>
<evidence type="ECO:0000256" key="5">
    <source>
        <dbReference type="SAM" id="MobiDB-lite"/>
    </source>
</evidence>
<dbReference type="InterPro" id="IPR014722">
    <property type="entry name" value="Rib_uL2_dom2"/>
</dbReference>
<keyword evidence="2" id="KW-0479">Metal-binding</keyword>
<dbReference type="Gene3D" id="2.30.30.30">
    <property type="match status" value="1"/>
</dbReference>
<dbReference type="GO" id="GO:0006974">
    <property type="term" value="P:DNA damage response"/>
    <property type="evidence" value="ECO:0007669"/>
    <property type="project" value="TreeGrafter"/>
</dbReference>
<feature type="domain" description="DNA/RNA-binding protein Kin17 WH-like" evidence="6">
    <location>
        <begin position="52"/>
        <end position="178"/>
    </location>
</feature>
<accession>A0A2P6TT63</accession>
<protein>
    <submittedName>
        <fullName evidence="7">DNA RNA-binding KIN17</fullName>
    </submittedName>
</protein>
<name>A0A2P6TT63_CHLSO</name>
<dbReference type="Pfam" id="PF25092">
    <property type="entry name" value="SH3_KIN17_C"/>
    <property type="match status" value="1"/>
</dbReference>
<dbReference type="InterPro" id="IPR019447">
    <property type="entry name" value="DNA/RNA-bd_Kin17_WH-like_dom"/>
</dbReference>
<dbReference type="InterPro" id="IPR041995">
    <property type="entry name" value="KOW_KIN17"/>
</dbReference>
<feature type="compositionally biased region" description="Low complexity" evidence="5">
    <location>
        <begin position="228"/>
        <end position="243"/>
    </location>
</feature>
<comment type="similarity">
    <text evidence="1">Belongs to the KIN17 family.</text>
</comment>
<dbReference type="InterPro" id="IPR038254">
    <property type="entry name" value="KIN17_WH-like_sf"/>
</dbReference>
<evidence type="ECO:0000256" key="4">
    <source>
        <dbReference type="ARBA" id="ARBA00022833"/>
    </source>
</evidence>
<keyword evidence="3" id="KW-0863">Zinc-finger</keyword>
<dbReference type="PANTHER" id="PTHR12805:SF0">
    <property type="entry name" value="DNA_RNA-BINDING PROTEIN KIN17"/>
    <property type="match status" value="1"/>
</dbReference>
<evidence type="ECO:0000259" key="6">
    <source>
        <dbReference type="SMART" id="SM01253"/>
    </source>
</evidence>
<dbReference type="Pfam" id="PF18131">
    <property type="entry name" value="KN17_SH3"/>
    <property type="match status" value="1"/>
</dbReference>
<sequence length="409" mass="46127">MGKNDFLTPKAIANRIKAKGLQKLRWYCQMCQKQCRDENGFKCHLSSEGHKRQMEIFGQNPHRIVEGYSEEFEKTFMEHLKRAHPYSRIAANVVYNEYIQDRNHVHMNSTKWLTLTEFVKYLGRTGQCKVEETEKGWFVTLVHRDEMEEIEGQKRAKRERAEHAEEERHARMLREQIERAQKMARTDDGPEEATAAADPAATELRREELDAPLGFQLAAGRAAAAAAAAEQQQQQQRAKPAVAFEEDGGAGGGAGQQRKRSKIEELMEKDRAAKEAQAASDAARVAAAQRLDYWLAPGIVVKVLAKKLADYYKKKGVVLRVIDKYVAEVEMSDSGDVLQVDQAELETVVPQPGGSVLVLNGPHRGTKGTLQGIDTKRFQAEVKLRGGRDDGRVVWLDYEDFSKHVGLLK</sequence>
<dbReference type="InterPro" id="IPR036236">
    <property type="entry name" value="Znf_C2H2_sf"/>
</dbReference>
<dbReference type="InterPro" id="IPR041330">
    <property type="entry name" value="KN17_SH3"/>
</dbReference>
<dbReference type="FunFam" id="2.30.30.30:FF:000021">
    <property type="entry name" value="DNA/RNA-binding protein KIN17, putative"/>
    <property type="match status" value="1"/>
</dbReference>
<evidence type="ECO:0000256" key="2">
    <source>
        <dbReference type="ARBA" id="ARBA00022723"/>
    </source>
</evidence>
<feature type="region of interest" description="Disordered" evidence="5">
    <location>
        <begin position="228"/>
        <end position="261"/>
    </location>
</feature>
<dbReference type="CDD" id="cd13155">
    <property type="entry name" value="KOW_KIN17"/>
    <property type="match status" value="1"/>
</dbReference>
<dbReference type="OrthoDB" id="10266249at2759"/>
<evidence type="ECO:0000256" key="3">
    <source>
        <dbReference type="ARBA" id="ARBA00022771"/>
    </source>
</evidence>
<proteinExistence type="inferred from homology"/>
<evidence type="ECO:0000256" key="1">
    <source>
        <dbReference type="ARBA" id="ARBA00008517"/>
    </source>
</evidence>
<dbReference type="AlphaFoldDB" id="A0A2P6TT63"/>
<keyword evidence="4" id="KW-0862">Zinc</keyword>
<dbReference type="Proteomes" id="UP000239899">
    <property type="component" value="Unassembled WGS sequence"/>
</dbReference>
<dbReference type="GO" id="GO:0006260">
    <property type="term" value="P:DNA replication"/>
    <property type="evidence" value="ECO:0007669"/>
    <property type="project" value="TreeGrafter"/>
</dbReference>
<gene>
    <name evidence="7" type="ORF">C2E21_4226</name>
</gene>
<organism evidence="7 8">
    <name type="scientific">Chlorella sorokiniana</name>
    <name type="common">Freshwater green alga</name>
    <dbReference type="NCBI Taxonomy" id="3076"/>
    <lineage>
        <taxon>Eukaryota</taxon>
        <taxon>Viridiplantae</taxon>
        <taxon>Chlorophyta</taxon>
        <taxon>core chlorophytes</taxon>
        <taxon>Trebouxiophyceae</taxon>
        <taxon>Chlorellales</taxon>
        <taxon>Chlorellaceae</taxon>
        <taxon>Chlorella clade</taxon>
        <taxon>Chlorella</taxon>
    </lineage>
</organism>
<dbReference type="InterPro" id="IPR056767">
    <property type="entry name" value="C2H2-Znf_KIN17"/>
</dbReference>
<dbReference type="Gene3D" id="2.30.30.140">
    <property type="match status" value="1"/>
</dbReference>
<dbReference type="GO" id="GO:0005634">
    <property type="term" value="C:nucleus"/>
    <property type="evidence" value="ECO:0007669"/>
    <property type="project" value="TreeGrafter"/>
</dbReference>